<evidence type="ECO:0007829" key="13">
    <source>
        <dbReference type="PeptideAtlas" id="G5EBU1"/>
    </source>
</evidence>
<gene>
    <name evidence="10" type="ORF">CELE_K11D2.4</name>
    <name evidence="10 12" type="ORF">K11D2.4</name>
</gene>
<organism evidence="10 11">
    <name type="scientific">Caenorhabditis elegans</name>
    <dbReference type="NCBI Taxonomy" id="6239"/>
    <lineage>
        <taxon>Eukaryota</taxon>
        <taxon>Metazoa</taxon>
        <taxon>Ecdysozoa</taxon>
        <taxon>Nematoda</taxon>
        <taxon>Chromadorea</taxon>
        <taxon>Rhabditida</taxon>
        <taxon>Rhabditina</taxon>
        <taxon>Rhabditomorpha</taxon>
        <taxon>Rhabditoidea</taxon>
        <taxon>Rhabditidae</taxon>
        <taxon>Peloderinae</taxon>
        <taxon>Caenorhabditis</taxon>
    </lineage>
</organism>
<evidence type="ECO:0000313" key="11">
    <source>
        <dbReference type="Proteomes" id="UP000001940"/>
    </source>
</evidence>
<keyword evidence="5" id="KW-0862">Zinc</keyword>
<keyword evidence="3" id="KW-0677">Repeat</keyword>
<feature type="domain" description="C2H2-type" evidence="9">
    <location>
        <begin position="235"/>
        <end position="262"/>
    </location>
</feature>
<evidence type="ECO:0000256" key="2">
    <source>
        <dbReference type="ARBA" id="ARBA00022723"/>
    </source>
</evidence>
<dbReference type="Gene3D" id="3.30.160.60">
    <property type="entry name" value="Classic Zinc Finger"/>
    <property type="match status" value="3"/>
</dbReference>
<feature type="compositionally biased region" description="Low complexity" evidence="8">
    <location>
        <begin position="43"/>
        <end position="52"/>
    </location>
</feature>
<dbReference type="PROSITE" id="PS00028">
    <property type="entry name" value="ZINC_FINGER_C2H2_1"/>
    <property type="match status" value="3"/>
</dbReference>
<dbReference type="AGR" id="WB:WBGene00010770"/>
<dbReference type="EMBL" id="BX284601">
    <property type="protein sequence ID" value="CBM41214.1"/>
    <property type="molecule type" value="Genomic_DNA"/>
</dbReference>
<evidence type="ECO:0000256" key="6">
    <source>
        <dbReference type="ARBA" id="ARBA00023242"/>
    </source>
</evidence>
<dbReference type="OrthoDB" id="3437960at2759"/>
<dbReference type="Proteomes" id="UP000001940">
    <property type="component" value="Chromosome I"/>
</dbReference>
<dbReference type="FunFam" id="3.30.160.60:FF:000512">
    <property type="entry name" value="zinc finger protein 197 isoform X1"/>
    <property type="match status" value="1"/>
</dbReference>
<evidence type="ECO:0000313" key="10">
    <source>
        <dbReference type="EMBL" id="CBM41214.1"/>
    </source>
</evidence>
<dbReference type="GO" id="GO:0008270">
    <property type="term" value="F:zinc ion binding"/>
    <property type="evidence" value="ECO:0007669"/>
    <property type="project" value="UniProtKB-KW"/>
</dbReference>
<keyword evidence="11" id="KW-1185">Reference proteome</keyword>
<dbReference type="PROSITE" id="PS50157">
    <property type="entry name" value="ZINC_FINGER_C2H2_2"/>
    <property type="match status" value="3"/>
</dbReference>
<evidence type="ECO:0000256" key="1">
    <source>
        <dbReference type="ARBA" id="ARBA00004123"/>
    </source>
</evidence>
<dbReference type="GO" id="GO:0005634">
    <property type="term" value="C:nucleus"/>
    <property type="evidence" value="ECO:0007669"/>
    <property type="project" value="UniProtKB-SubCell"/>
</dbReference>
<feature type="region of interest" description="Disordered" evidence="8">
    <location>
        <begin position="169"/>
        <end position="201"/>
    </location>
</feature>
<protein>
    <submittedName>
        <fullName evidence="10">C2H2-type domain-containing protein</fullName>
    </submittedName>
</protein>
<evidence type="ECO:0000256" key="8">
    <source>
        <dbReference type="SAM" id="MobiDB-lite"/>
    </source>
</evidence>
<feature type="domain" description="C2H2-type" evidence="9">
    <location>
        <begin position="291"/>
        <end position="313"/>
    </location>
</feature>
<name>G5EBU1_CAEEL</name>
<evidence type="ECO:0000313" key="12">
    <source>
        <dbReference type="WormBase" id="K11D2.4e"/>
    </source>
</evidence>
<dbReference type="FunFam" id="3.30.160.60:FF:000534">
    <property type="entry name" value="zinc finger protein 674"/>
    <property type="match status" value="1"/>
</dbReference>
<feature type="region of interest" description="Disordered" evidence="8">
    <location>
        <begin position="306"/>
        <end position="373"/>
    </location>
</feature>
<dbReference type="ExpressionAtlas" id="G5EBU1">
    <property type="expression patterns" value="baseline"/>
</dbReference>
<dbReference type="GeneID" id="187291"/>
<accession>G5EBU1</accession>
<dbReference type="CTD" id="187291"/>
<keyword evidence="13" id="KW-1267">Proteomics identification</keyword>
<keyword evidence="6" id="KW-0539">Nucleus</keyword>
<dbReference type="Pfam" id="PF00096">
    <property type="entry name" value="zf-C2H2"/>
    <property type="match status" value="2"/>
</dbReference>
<dbReference type="WormBase" id="K11D2.4e">
    <property type="protein sequence ID" value="CE45103"/>
    <property type="gene ID" value="WBGene00010770"/>
</dbReference>
<evidence type="ECO:0000256" key="3">
    <source>
        <dbReference type="ARBA" id="ARBA00022737"/>
    </source>
</evidence>
<dbReference type="RefSeq" id="NP_001251918.1">
    <property type="nucleotide sequence ID" value="NM_001264989.1"/>
</dbReference>
<feature type="domain" description="C2H2-type" evidence="9">
    <location>
        <begin position="263"/>
        <end position="290"/>
    </location>
</feature>
<evidence type="ECO:0000256" key="4">
    <source>
        <dbReference type="ARBA" id="ARBA00022771"/>
    </source>
</evidence>
<dbReference type="AlphaFoldDB" id="G5EBU1"/>
<evidence type="ECO:0000256" key="5">
    <source>
        <dbReference type="ARBA" id="ARBA00022833"/>
    </source>
</evidence>
<comment type="subcellular location">
    <subcellularLocation>
        <location evidence="1">Nucleus</location>
    </subcellularLocation>
</comment>
<dbReference type="SMART" id="SM00355">
    <property type="entry name" value="ZnF_C2H2"/>
    <property type="match status" value="4"/>
</dbReference>
<dbReference type="PANTHER" id="PTHR24394">
    <property type="entry name" value="ZINC FINGER PROTEIN"/>
    <property type="match status" value="1"/>
</dbReference>
<keyword evidence="2" id="KW-0479">Metal-binding</keyword>
<feature type="compositionally biased region" description="Polar residues" evidence="8">
    <location>
        <begin position="306"/>
        <end position="327"/>
    </location>
</feature>
<dbReference type="PeptideAtlas" id="G5EBU1"/>
<feature type="compositionally biased region" description="Low complexity" evidence="8">
    <location>
        <begin position="335"/>
        <end position="348"/>
    </location>
</feature>
<sequence>MNDFRAETPLVLVFLPVCCEMSYHHLTAARAPMIPSSTPTPPRSSAADGVTAASSTAAAAAGMTSSIDNHRTVREALLAREGHQQQQMMVKREMTESPRFSPPMGFDAPTTAAVTSVEGLSALSVVGTMMMKQEHGGGASNAPQPTPTHFTDFDYMNMMQPIHLAAIGRHSSQGGSERHLSTESSVTQAPAPVPTTKRSRSTHDGLMKCQYCPKKVNSEAALERHMSECRMIRPHECDRCGKRFKARGGLQQHMRIHNNEKAYVCTFCAKSFTQKSHLDQHERIHTGVKPFLCAFCGRSFRQRSQQIGHESTHLTHFSTSSAQQTPTHGGGGGQTTPSSSASSGSSGSKGDDGAQYNGMLLHPSPPTPSPEQQQNHLNMAAAVMQMHHHAARQHHEISSLLGLNHEFVHQHVGGVSAHATAHQFGGQQSAAEATVNGMRMLSHIAS</sequence>
<evidence type="ECO:0000256" key="7">
    <source>
        <dbReference type="PROSITE-ProRule" id="PRU00042"/>
    </source>
</evidence>
<dbReference type="Bgee" id="WBGene00010770">
    <property type="expression patterns" value="Expressed in adult organism and 3 other cell types or tissues"/>
</dbReference>
<dbReference type="SUPFAM" id="SSF57667">
    <property type="entry name" value="beta-beta-alpha zinc fingers"/>
    <property type="match status" value="2"/>
</dbReference>
<dbReference type="InterPro" id="IPR036236">
    <property type="entry name" value="Znf_C2H2_sf"/>
</dbReference>
<proteinExistence type="evidence at protein level"/>
<reference evidence="10 11" key="1">
    <citation type="journal article" date="1998" name="Science">
        <title>Genome sequence of the nematode C. elegans: a platform for investigating biology.</title>
        <authorList>
            <consortium name="The C. elegans sequencing consortium"/>
            <person name="Sulson J.E."/>
            <person name="Waterston R."/>
        </authorList>
    </citation>
    <scope>NUCLEOTIDE SEQUENCE [LARGE SCALE GENOMIC DNA]</scope>
    <source>
        <strain evidence="10 11">Bristol N2</strain>
    </source>
</reference>
<evidence type="ECO:0000259" key="9">
    <source>
        <dbReference type="PROSITE" id="PS50157"/>
    </source>
</evidence>
<dbReference type="InterPro" id="IPR013087">
    <property type="entry name" value="Znf_C2H2_type"/>
</dbReference>
<dbReference type="PANTHER" id="PTHR24394:SF29">
    <property type="entry name" value="MYONEURIN"/>
    <property type="match status" value="1"/>
</dbReference>
<feature type="region of interest" description="Disordered" evidence="8">
    <location>
        <begin position="32"/>
        <end position="52"/>
    </location>
</feature>
<dbReference type="SMR" id="G5EBU1"/>
<keyword evidence="4 7" id="KW-0863">Zinc-finger</keyword>